<dbReference type="GO" id="GO:0043386">
    <property type="term" value="P:mycotoxin biosynthetic process"/>
    <property type="evidence" value="ECO:0007669"/>
    <property type="project" value="UniProtKB-ARBA"/>
</dbReference>
<keyword evidence="2" id="KW-0808">Transferase</keyword>
<dbReference type="SFLD" id="SFLDS00005">
    <property type="entry name" value="Isoprenoid_Synthase_Type_I"/>
    <property type="match status" value="1"/>
</dbReference>
<name>A0A364NG65_STELY</name>
<dbReference type="InterPro" id="IPR002347">
    <property type="entry name" value="SDR_fam"/>
</dbReference>
<dbReference type="PROSITE" id="PS00444">
    <property type="entry name" value="POLYPRENYL_SYNTHASE_2"/>
    <property type="match status" value="1"/>
</dbReference>
<dbReference type="PANTHER" id="PTHR12001:SF72">
    <property type="entry name" value="THIJ_PFPI FAMILY PROTEIN (AFU_ORTHOLOGUE AFUA_3G01210)-RELATED"/>
    <property type="match status" value="1"/>
</dbReference>
<feature type="compositionally biased region" description="Pro residues" evidence="5">
    <location>
        <begin position="1197"/>
        <end position="1208"/>
    </location>
</feature>
<feature type="compositionally biased region" description="Polar residues" evidence="5">
    <location>
        <begin position="1390"/>
        <end position="1403"/>
    </location>
</feature>
<dbReference type="Proteomes" id="UP000249619">
    <property type="component" value="Unassembled WGS sequence"/>
</dbReference>
<dbReference type="InterPro" id="IPR000092">
    <property type="entry name" value="Polyprenyl_synt"/>
</dbReference>
<evidence type="ECO:0000256" key="2">
    <source>
        <dbReference type="ARBA" id="ARBA00022679"/>
    </source>
</evidence>
<dbReference type="Gene3D" id="3.40.50.720">
    <property type="entry name" value="NAD(P)-binding Rossmann-like Domain"/>
    <property type="match status" value="1"/>
</dbReference>
<dbReference type="InterPro" id="IPR008949">
    <property type="entry name" value="Isoprenoid_synthase_dom_sf"/>
</dbReference>
<dbReference type="EMBL" id="QGDH01000003">
    <property type="protein sequence ID" value="RAR16324.1"/>
    <property type="molecule type" value="Genomic_DNA"/>
</dbReference>
<dbReference type="Pfam" id="PF00348">
    <property type="entry name" value="polyprenyl_synt"/>
    <property type="match status" value="1"/>
</dbReference>
<reference evidence="7" key="1">
    <citation type="submission" date="2018-05" db="EMBL/GenBank/DDBJ databases">
        <title>Draft genome sequence of Stemphylium lycopersici strain CIDEFI 213.</title>
        <authorList>
            <person name="Medina R."/>
            <person name="Franco M.E.E."/>
            <person name="Lucentini C.G."/>
            <person name="Saparrat M.C.N."/>
            <person name="Balatti P.A."/>
        </authorList>
    </citation>
    <scope>NUCLEOTIDE SEQUENCE [LARGE SCALE GENOMIC DNA]</scope>
    <source>
        <strain evidence="7">CIDEFI 213</strain>
    </source>
</reference>
<feature type="region of interest" description="Disordered" evidence="5">
    <location>
        <begin position="1390"/>
        <end position="1455"/>
    </location>
</feature>
<feature type="region of interest" description="Disordered" evidence="5">
    <location>
        <begin position="1716"/>
        <end position="1739"/>
    </location>
</feature>
<dbReference type="Pfam" id="PF19086">
    <property type="entry name" value="Terpene_syn_C_2"/>
    <property type="match status" value="1"/>
</dbReference>
<dbReference type="Gene3D" id="1.10.600.10">
    <property type="entry name" value="Farnesyl Diphosphate Synthase"/>
    <property type="match status" value="2"/>
</dbReference>
<evidence type="ECO:0000256" key="1">
    <source>
        <dbReference type="ARBA" id="ARBA00012382"/>
    </source>
</evidence>
<protein>
    <recommendedName>
        <fullName evidence="1">geranylgeranyl diphosphate synthase</fullName>
        <ecNumber evidence="1">2.5.1.29</ecNumber>
    </recommendedName>
</protein>
<evidence type="ECO:0000256" key="3">
    <source>
        <dbReference type="ARBA" id="ARBA00022723"/>
    </source>
</evidence>
<feature type="compositionally biased region" description="Acidic residues" evidence="5">
    <location>
        <begin position="1407"/>
        <end position="1419"/>
    </location>
</feature>
<dbReference type="GO" id="GO:0046165">
    <property type="term" value="P:alcohol biosynthetic process"/>
    <property type="evidence" value="ECO:0007669"/>
    <property type="project" value="UniProtKB-ARBA"/>
</dbReference>
<evidence type="ECO:0000256" key="4">
    <source>
        <dbReference type="ARBA" id="ARBA00022842"/>
    </source>
</evidence>
<dbReference type="EC" id="2.5.1.29" evidence="1"/>
<feature type="region of interest" description="Disordered" evidence="5">
    <location>
        <begin position="959"/>
        <end position="1002"/>
    </location>
</feature>
<comment type="caution">
    <text evidence="6">The sequence shown here is derived from an EMBL/GenBank/DDBJ whole genome shotgun (WGS) entry which is preliminary data.</text>
</comment>
<accession>A0A364NG65</accession>
<keyword evidence="4" id="KW-0460">Magnesium</keyword>
<dbReference type="SUPFAM" id="SSF48576">
    <property type="entry name" value="Terpenoid synthases"/>
    <property type="match status" value="2"/>
</dbReference>
<dbReference type="STRING" id="183478.A0A364NG65"/>
<keyword evidence="7" id="KW-1185">Reference proteome</keyword>
<dbReference type="PANTHER" id="PTHR12001">
    <property type="entry name" value="GERANYLGERANYL PYROPHOSPHATE SYNTHASE"/>
    <property type="match status" value="1"/>
</dbReference>
<dbReference type="GO" id="GO:0004311">
    <property type="term" value="F:geranylgeranyl diphosphate synthase activity"/>
    <property type="evidence" value="ECO:0007669"/>
    <property type="project" value="UniProtKB-EC"/>
</dbReference>
<dbReference type="Pfam" id="PF13561">
    <property type="entry name" value="adh_short_C2"/>
    <property type="match status" value="1"/>
</dbReference>
<feature type="region of interest" description="Disordered" evidence="5">
    <location>
        <begin position="1235"/>
        <end position="1254"/>
    </location>
</feature>
<evidence type="ECO:0000313" key="7">
    <source>
        <dbReference type="Proteomes" id="UP000249619"/>
    </source>
</evidence>
<dbReference type="SUPFAM" id="SSF51735">
    <property type="entry name" value="NAD(P)-binding Rossmann-fold domains"/>
    <property type="match status" value="1"/>
</dbReference>
<dbReference type="GO" id="GO:0008299">
    <property type="term" value="P:isoprenoid biosynthetic process"/>
    <property type="evidence" value="ECO:0007669"/>
    <property type="project" value="InterPro"/>
</dbReference>
<feature type="compositionally biased region" description="Polar residues" evidence="5">
    <location>
        <begin position="959"/>
        <end position="971"/>
    </location>
</feature>
<feature type="region of interest" description="Disordered" evidence="5">
    <location>
        <begin position="1115"/>
        <end position="1137"/>
    </location>
</feature>
<evidence type="ECO:0000256" key="5">
    <source>
        <dbReference type="SAM" id="MobiDB-lite"/>
    </source>
</evidence>
<dbReference type="GO" id="GO:0046872">
    <property type="term" value="F:metal ion binding"/>
    <property type="evidence" value="ECO:0007669"/>
    <property type="project" value="UniProtKB-KW"/>
</dbReference>
<dbReference type="InterPro" id="IPR033749">
    <property type="entry name" value="Polyprenyl_synt_CS"/>
</dbReference>
<evidence type="ECO:0000313" key="6">
    <source>
        <dbReference type="EMBL" id="RAR16324.1"/>
    </source>
</evidence>
<feature type="region of interest" description="Disordered" evidence="5">
    <location>
        <begin position="1170"/>
        <end position="1227"/>
    </location>
</feature>
<dbReference type="PROSITE" id="PS00723">
    <property type="entry name" value="POLYPRENYL_SYNTHASE_1"/>
    <property type="match status" value="1"/>
</dbReference>
<feature type="compositionally biased region" description="Polar residues" evidence="5">
    <location>
        <begin position="910"/>
        <end position="925"/>
    </location>
</feature>
<organism evidence="6 7">
    <name type="scientific">Stemphylium lycopersici</name>
    <name type="common">Tomato gray leaf spot disease fungus</name>
    <name type="synonym">Thyrospora lycopersici</name>
    <dbReference type="NCBI Taxonomy" id="183478"/>
    <lineage>
        <taxon>Eukaryota</taxon>
        <taxon>Fungi</taxon>
        <taxon>Dikarya</taxon>
        <taxon>Ascomycota</taxon>
        <taxon>Pezizomycotina</taxon>
        <taxon>Dothideomycetes</taxon>
        <taxon>Pleosporomycetidae</taxon>
        <taxon>Pleosporales</taxon>
        <taxon>Pleosporineae</taxon>
        <taxon>Pleosporaceae</taxon>
        <taxon>Stemphylium</taxon>
    </lineage>
</organism>
<feature type="compositionally biased region" description="Basic and acidic residues" evidence="5">
    <location>
        <begin position="1115"/>
        <end position="1125"/>
    </location>
</feature>
<feature type="compositionally biased region" description="Low complexity" evidence="5">
    <location>
        <begin position="1432"/>
        <end position="1445"/>
    </location>
</feature>
<feature type="compositionally biased region" description="Polar residues" evidence="5">
    <location>
        <begin position="1183"/>
        <end position="1193"/>
    </location>
</feature>
<feature type="compositionally biased region" description="Low complexity" evidence="5">
    <location>
        <begin position="978"/>
        <end position="993"/>
    </location>
</feature>
<proteinExistence type="predicted"/>
<feature type="region of interest" description="Disordered" evidence="5">
    <location>
        <begin position="894"/>
        <end position="932"/>
    </location>
</feature>
<gene>
    <name evidence="6" type="ORF">DDE83_000196</name>
</gene>
<keyword evidence="3" id="KW-0479">Metal-binding</keyword>
<dbReference type="InterPro" id="IPR036291">
    <property type="entry name" value="NAD(P)-bd_dom_sf"/>
</dbReference>
<sequence>MSTSDSRCLEARSDWTKYIGPTEQFGGCNPINGNLTAVALPLTKPERLRLIAYVFEYAFFYDDGVEQEQPNTSNVDGNQKHEWKNAQTLGKMQMQAKMMTQLSSMDSACTERIKRAWREMLSTTLRDKDKKFDSLEDYMDFRIVDVAGAWTEAILLFGMGMTLSEEEDAQLECIRKSCYAALGLANDYFSFDREYADFQKPGESQTFINSVWLHMQWHNVDVAAAKRMTVEVTRRYEGLFLNQSLKKKQSTYVNLPSKGLLGSVRVQAPFDYIASPPSKGVRDTFIDALNLWLGVSEPVASRIKSLGGRLFTASLMIDDIEDGSNLRRGQPAAHTVFGTAQTINSGCYEILQAVNEAQQLGPGAIKIVLEELDELHIGQSYDLYWTHHIMCPSEDEYLEMVKKKTGALFRLLARLLLAHTRTKTLAAPIENLVILVGIQYQIRDDYQNLHSEEYAAQKGSCEDLDEGKFSFPLIHAMSTQSTSGGLLRELLLRRRDLGYLPDEHKKPVLEQFDRAGSMAYTRETLKRLQGELRHESADVPGKLGKVQADLRKSKVELQVKEEKTRLQKRVARSITTTEENISKAMKDLAAREELAVARREKKGARSEIWERSRLNIPIDKTTSRGIGFALARRVLQTTNAPVVATARNDLDKTKEELLDGLGVDEKRLSVLKLDVLDEQTIAVAAAACKNQFSGTDSHLQLALMVPGILFPEKSPAQINADDALLTFRTNTLGPMLMLKHFSPFLPRKSHSIDRDQEDMKGLPGVATTAIMSARVGSIGDNRLGGWYSYRASKAGVNQTVKTFDNHLRTASGDNAMAVALHPGTVRTGLSKEFWGNVKKEKLFERDWVAERLIDVIQQVGVEGRGKCWDWDGKEMRIPNPLGWVTPTPRYSAIAASSGSASGHPHLRPTCDSTTLGRAATGSSEPDTAEQPHQDYQLPVAASFTVNSTVAPVSRSTSMNITPVDATNSGAPSTEALLPGHGTASSAAGPSAPTQLPSALPNPRDRKYERFAVPIDDLASSSLNFQSHRFGIVFSIWNPAPISLQTRPHRFRMPIKLCADQNIPWVDCMKTFPDIKVNQPSLAKHNRIPVHEKHWHSKASRLRTYESHMGWAINRMRPEGGERDDPLEPDPWDTPALRKVPNQDVKTHRVRFLRQFRKYWIRKKYPWRDVEGKGQAADRGNPLTALTQQDNSQADVPGGPPRPGGPPQAPQTSRTPRAPFRSSAPGENETDLLISGAAAPAPEILRDASGGTTTEDTERALLSTVESSDILGNNGFSPIDMSYAQQNDVPVTGDEPTIDRNGNAETEVYDATQTVPDSETFSEPITPPKGRILIQRHLPVLHGVVTDRISKPVSMNEILKTKKYTSPGAGHVKSHKSTLQSVSTLVNLRGGASTSEELDLQNSQRDGDDGDDEFQDDDSDTSASRNRRGHGSGTNTRNNTSNANRQNRNRVHDPKSYNHVDGFIYGDGPFFLTADIPSPDWRNNETRHRTVGRQWGAPGRTYSGFDRHVQSGAWDGVNMADPMYPGSSSSHEFGSSELDEPHVYSALLSGNKISRSSFQVVDSNLESCSRRSSYEFGDSELEEHHVYPLHLPPIEVPEEHTPATGNNARNERDFYLFYAGYTYHLPREWGPSVSPPRRAAFAHIPPPNEWLANAPQRDTWSGNIQQTNTVPTNMSRTDIIPQSMPQTYGWPTSMQQTNEWPVNPVQTNMGHANLAPPGTGFTNRPPENLRNPQPPQTRNEILSRRDGMNSKIAQSWHNARQRGTCIRRDMFRRHH</sequence>